<name>A0ABP4IR38_9PSEU</name>
<sequence>MARTSRVPALRPPAPGALAGAWLAIAEIAVTAPVVIAHRTARLVTGGWPPGPRERRELTRMWAEKVDAFTRAAVVAGTSVPGPATAARALAPIRTRVRGNARRLGRAGPGVRSRRVSPAPPARSRR</sequence>
<protein>
    <submittedName>
        <fullName evidence="2">Uncharacterized protein</fullName>
    </submittedName>
</protein>
<dbReference type="Proteomes" id="UP001501414">
    <property type="component" value="Unassembled WGS sequence"/>
</dbReference>
<keyword evidence="3" id="KW-1185">Reference proteome</keyword>
<gene>
    <name evidence="2" type="ORF">GCM10009613_44960</name>
</gene>
<organism evidence="2 3">
    <name type="scientific">Pseudonocardia kongjuensis</name>
    <dbReference type="NCBI Taxonomy" id="102227"/>
    <lineage>
        <taxon>Bacteria</taxon>
        <taxon>Bacillati</taxon>
        <taxon>Actinomycetota</taxon>
        <taxon>Actinomycetes</taxon>
        <taxon>Pseudonocardiales</taxon>
        <taxon>Pseudonocardiaceae</taxon>
        <taxon>Pseudonocardia</taxon>
    </lineage>
</organism>
<evidence type="ECO:0000256" key="1">
    <source>
        <dbReference type="SAM" id="MobiDB-lite"/>
    </source>
</evidence>
<proteinExistence type="predicted"/>
<feature type="region of interest" description="Disordered" evidence="1">
    <location>
        <begin position="98"/>
        <end position="126"/>
    </location>
</feature>
<comment type="caution">
    <text evidence="2">The sequence shown here is derived from an EMBL/GenBank/DDBJ whole genome shotgun (WGS) entry which is preliminary data.</text>
</comment>
<reference evidence="3" key="1">
    <citation type="journal article" date="2019" name="Int. J. Syst. Evol. Microbiol.">
        <title>The Global Catalogue of Microorganisms (GCM) 10K type strain sequencing project: providing services to taxonomists for standard genome sequencing and annotation.</title>
        <authorList>
            <consortium name="The Broad Institute Genomics Platform"/>
            <consortium name="The Broad Institute Genome Sequencing Center for Infectious Disease"/>
            <person name="Wu L."/>
            <person name="Ma J."/>
        </authorList>
    </citation>
    <scope>NUCLEOTIDE SEQUENCE [LARGE SCALE GENOMIC DNA]</scope>
    <source>
        <strain evidence="3">JCM 11896</strain>
    </source>
</reference>
<accession>A0ABP4IR38</accession>
<dbReference type="EMBL" id="BAAAJK010000030">
    <property type="protein sequence ID" value="GAA1395378.1"/>
    <property type="molecule type" value="Genomic_DNA"/>
</dbReference>
<evidence type="ECO:0000313" key="2">
    <source>
        <dbReference type="EMBL" id="GAA1395378.1"/>
    </source>
</evidence>
<evidence type="ECO:0000313" key="3">
    <source>
        <dbReference type="Proteomes" id="UP001501414"/>
    </source>
</evidence>